<feature type="region of interest" description="Disordered" evidence="1">
    <location>
        <begin position="66"/>
        <end position="104"/>
    </location>
</feature>
<dbReference type="EMBL" id="HBUE01296499">
    <property type="protein sequence ID" value="CAG6576678.1"/>
    <property type="molecule type" value="Transcribed_RNA"/>
</dbReference>
<organism evidence="2">
    <name type="scientific">Culex pipiens</name>
    <name type="common">House mosquito</name>
    <dbReference type="NCBI Taxonomy" id="7175"/>
    <lineage>
        <taxon>Eukaryota</taxon>
        <taxon>Metazoa</taxon>
        <taxon>Ecdysozoa</taxon>
        <taxon>Arthropoda</taxon>
        <taxon>Hexapoda</taxon>
        <taxon>Insecta</taxon>
        <taxon>Pterygota</taxon>
        <taxon>Neoptera</taxon>
        <taxon>Endopterygota</taxon>
        <taxon>Diptera</taxon>
        <taxon>Nematocera</taxon>
        <taxon>Culicoidea</taxon>
        <taxon>Culicidae</taxon>
        <taxon>Culicinae</taxon>
        <taxon>Culicini</taxon>
        <taxon>Culex</taxon>
        <taxon>Culex</taxon>
    </lineage>
</organism>
<protein>
    <submittedName>
        <fullName evidence="2">(northern house mosquito) hypothetical protein</fullName>
    </submittedName>
</protein>
<feature type="compositionally biased region" description="Pro residues" evidence="1">
    <location>
        <begin position="70"/>
        <end position="82"/>
    </location>
</feature>
<sequence>MVHRRSGNRTFRNHECNPLPHRNQPAKALPHHCPHHRRRNRPTILRQHNAPTQTPQNQRQLQTLHDLRNPPKPAPHPTPPARRSPRPERPETLPAQMPDDLRHHPRVLHLRQLVRGVRTARAASHAASPGAGGNRGEEQHRRSHGRMLCRVEEPQAVLPGRWGHESPDVGGAARAVWPAGGGASDGPRGR</sequence>
<feature type="compositionally biased region" description="Low complexity" evidence="1">
    <location>
        <begin position="120"/>
        <end position="129"/>
    </location>
</feature>
<feature type="region of interest" description="Disordered" evidence="1">
    <location>
        <begin position="1"/>
        <end position="37"/>
    </location>
</feature>
<reference evidence="2" key="1">
    <citation type="submission" date="2021-05" db="EMBL/GenBank/DDBJ databases">
        <authorList>
            <person name="Alioto T."/>
            <person name="Alioto T."/>
            <person name="Gomez Garrido J."/>
        </authorList>
    </citation>
    <scope>NUCLEOTIDE SEQUENCE</scope>
</reference>
<evidence type="ECO:0000313" key="2">
    <source>
        <dbReference type="EMBL" id="CAG6495668.1"/>
    </source>
</evidence>
<dbReference type="EMBL" id="HBUE01190614">
    <property type="protein sequence ID" value="CAG6524989.1"/>
    <property type="molecule type" value="Transcribed_RNA"/>
</dbReference>
<accession>A0A8D8CKY8</accession>
<dbReference type="EMBL" id="HBUE01190615">
    <property type="protein sequence ID" value="CAG6524991.1"/>
    <property type="molecule type" value="Transcribed_RNA"/>
</dbReference>
<dbReference type="EMBL" id="HBUE01296500">
    <property type="protein sequence ID" value="CAG6576680.1"/>
    <property type="molecule type" value="Transcribed_RNA"/>
</dbReference>
<feature type="region of interest" description="Disordered" evidence="1">
    <location>
        <begin position="117"/>
        <end position="145"/>
    </location>
</feature>
<dbReference type="AlphaFoldDB" id="A0A8D8CKY8"/>
<evidence type="ECO:0000256" key="1">
    <source>
        <dbReference type="SAM" id="MobiDB-lite"/>
    </source>
</evidence>
<feature type="region of interest" description="Disordered" evidence="1">
    <location>
        <begin position="159"/>
        <end position="190"/>
    </location>
</feature>
<name>A0A8D8CKY8_CULPI</name>
<dbReference type="EMBL" id="HBUE01129473">
    <property type="protein sequence ID" value="CAG6495668.1"/>
    <property type="molecule type" value="Transcribed_RNA"/>
</dbReference>
<proteinExistence type="predicted"/>